<evidence type="ECO:0000256" key="10">
    <source>
        <dbReference type="RuleBase" id="RU351113"/>
    </source>
</evidence>
<dbReference type="GO" id="GO:0004984">
    <property type="term" value="F:olfactory receptor activity"/>
    <property type="evidence" value="ECO:0007669"/>
    <property type="project" value="InterPro"/>
</dbReference>
<feature type="transmembrane region" description="Helical" evidence="10">
    <location>
        <begin position="189"/>
        <end position="208"/>
    </location>
</feature>
<comment type="caution">
    <text evidence="10">Lacks conserved residue(s) required for the propagation of feature annotation.</text>
</comment>
<protein>
    <recommendedName>
        <fullName evidence="10">Odorant receptor</fullName>
    </recommendedName>
</protein>
<dbReference type="GO" id="GO:0005886">
    <property type="term" value="C:plasma membrane"/>
    <property type="evidence" value="ECO:0007669"/>
    <property type="project" value="UniProtKB-SubCell"/>
</dbReference>
<dbReference type="GO" id="GO:0005549">
    <property type="term" value="F:odorant binding"/>
    <property type="evidence" value="ECO:0007669"/>
    <property type="project" value="InterPro"/>
</dbReference>
<evidence type="ECO:0000256" key="7">
    <source>
        <dbReference type="ARBA" id="ARBA00023136"/>
    </source>
</evidence>
<organism evidence="11">
    <name type="scientific">Diaphorina citri</name>
    <name type="common">Asian citrus psyllid</name>
    <dbReference type="NCBI Taxonomy" id="121845"/>
    <lineage>
        <taxon>Eukaryota</taxon>
        <taxon>Metazoa</taxon>
        <taxon>Ecdysozoa</taxon>
        <taxon>Arthropoda</taxon>
        <taxon>Hexapoda</taxon>
        <taxon>Insecta</taxon>
        <taxon>Pterygota</taxon>
        <taxon>Neoptera</taxon>
        <taxon>Paraneoptera</taxon>
        <taxon>Hemiptera</taxon>
        <taxon>Sternorrhyncha</taxon>
        <taxon>Psylloidea</taxon>
        <taxon>Psyllidae</taxon>
        <taxon>Diaphorininae</taxon>
        <taxon>Diaphorina</taxon>
    </lineage>
</organism>
<comment type="similarity">
    <text evidence="10">Belongs to the insect chemoreceptor superfamily. Heteromeric odorant receptor channel (TC 1.A.69) family.</text>
</comment>
<dbReference type="PANTHER" id="PTHR21137:SF35">
    <property type="entry name" value="ODORANT RECEPTOR 19A-RELATED"/>
    <property type="match status" value="1"/>
</dbReference>
<feature type="transmembrane region" description="Helical" evidence="10">
    <location>
        <begin position="43"/>
        <end position="67"/>
    </location>
</feature>
<proteinExistence type="evidence at transcript level"/>
<evidence type="ECO:0000256" key="1">
    <source>
        <dbReference type="ARBA" id="ARBA00004651"/>
    </source>
</evidence>
<feature type="transmembrane region" description="Helical" evidence="10">
    <location>
        <begin position="12"/>
        <end position="31"/>
    </location>
</feature>
<evidence type="ECO:0000256" key="3">
    <source>
        <dbReference type="ARBA" id="ARBA00022606"/>
    </source>
</evidence>
<feature type="transmembrane region" description="Helical" evidence="10">
    <location>
        <begin position="353"/>
        <end position="374"/>
    </location>
</feature>
<keyword evidence="2" id="KW-1003">Cell membrane</keyword>
<keyword evidence="8 10" id="KW-0675">Receptor</keyword>
<evidence type="ECO:0000256" key="5">
    <source>
        <dbReference type="ARBA" id="ARBA00022725"/>
    </source>
</evidence>
<evidence type="ECO:0000256" key="2">
    <source>
        <dbReference type="ARBA" id="ARBA00022475"/>
    </source>
</evidence>
<keyword evidence="3 10" id="KW-0716">Sensory transduction</keyword>
<gene>
    <name evidence="11" type="primary">OR8</name>
</gene>
<dbReference type="AlphaFoldDB" id="A0A7T3UZD3"/>
<feature type="transmembrane region" description="Helical" evidence="10">
    <location>
        <begin position="133"/>
        <end position="152"/>
    </location>
</feature>
<keyword evidence="9 10" id="KW-0807">Transducer</keyword>
<evidence type="ECO:0000256" key="4">
    <source>
        <dbReference type="ARBA" id="ARBA00022692"/>
    </source>
</evidence>
<keyword evidence="5 10" id="KW-0552">Olfaction</keyword>
<evidence type="ECO:0000313" key="11">
    <source>
        <dbReference type="EMBL" id="QPZ88921.1"/>
    </source>
</evidence>
<dbReference type="Pfam" id="PF02949">
    <property type="entry name" value="7tm_6"/>
    <property type="match status" value="1"/>
</dbReference>
<dbReference type="GO" id="GO:0007165">
    <property type="term" value="P:signal transduction"/>
    <property type="evidence" value="ECO:0007669"/>
    <property type="project" value="UniProtKB-KW"/>
</dbReference>
<keyword evidence="7 10" id="KW-0472">Membrane</keyword>
<dbReference type="PANTHER" id="PTHR21137">
    <property type="entry name" value="ODORANT RECEPTOR"/>
    <property type="match status" value="1"/>
</dbReference>
<comment type="subcellular location">
    <subcellularLocation>
        <location evidence="1 10">Cell membrane</location>
        <topology evidence="1 10">Multi-pass membrane protein</topology>
    </subcellularLocation>
</comment>
<reference evidence="11" key="1">
    <citation type="submission" date="2019-11" db="EMBL/GenBank/DDBJ databases">
        <title>Host plant odors and their recognition by OBPs of Diaphorina citri Kuwayama (Hemiptera: Psyllidae).</title>
        <authorList>
            <person name="Zhengbing W."/>
            <person name="Xinnian Z."/>
        </authorList>
    </citation>
    <scope>NUCLEOTIDE SEQUENCE</scope>
</reference>
<evidence type="ECO:0000256" key="9">
    <source>
        <dbReference type="ARBA" id="ARBA00023224"/>
    </source>
</evidence>
<evidence type="ECO:0000256" key="6">
    <source>
        <dbReference type="ARBA" id="ARBA00022989"/>
    </source>
</evidence>
<keyword evidence="4 10" id="KW-0812">Transmembrane</keyword>
<dbReference type="EMBL" id="MN731506">
    <property type="protein sequence ID" value="QPZ88921.1"/>
    <property type="molecule type" value="mRNA"/>
</dbReference>
<dbReference type="InterPro" id="IPR004117">
    <property type="entry name" value="7tm6_olfct_rcpt"/>
</dbReference>
<evidence type="ECO:0000256" key="8">
    <source>
        <dbReference type="ARBA" id="ARBA00023170"/>
    </source>
</evidence>
<sequence>MAYNIGRDEHTWKSILKVAHIMGLISLPAFYKEPWKNVAHSYYSTGVNMLMLISTMSLLVNTLFYSIRDVAELCERSIETVLLLIYTCESVYLKLNLTKFLRIVDFFEAVCIYHTKNQVVVAYKRKENLLVKLMFVTMILVYLGIGLIAPFLPRSQSQLLTMQRIYKWKNPHNTLPIYMYIPFIDITEMRYYVPLYIMQMCLGLLIIVQGNITLNLMPLTTISLQVHYDLLNDYTKIIGTVHYNPSGQRVFHMNVRRGVYVEVESLFRGKRRKELNSIRVYQEYEYYFMKQLIQYHQELRLMRRKIDSYMKITWVFRTGLIGLLLCACMYALLTPGLLPTIIYYKFILESVGFLMAALFVFLSGELLASFNLTWRSALYNSPWYKCSNKTKKVIPLLLLLNQTHDYHSLNGLIPCSHEYMVRMIKMAYSVFNLLRVRRLNT</sequence>
<name>A0A7T3UZD3_DIACI</name>
<keyword evidence="6 10" id="KW-1133">Transmembrane helix</keyword>
<accession>A0A7T3UZD3</accession>
<feature type="transmembrane region" description="Helical" evidence="10">
    <location>
        <begin position="312"/>
        <end position="333"/>
    </location>
</feature>